<organism evidence="1 2">
    <name type="scientific">Parelaphostrongylus tenuis</name>
    <name type="common">Meningeal worm</name>
    <dbReference type="NCBI Taxonomy" id="148309"/>
    <lineage>
        <taxon>Eukaryota</taxon>
        <taxon>Metazoa</taxon>
        <taxon>Ecdysozoa</taxon>
        <taxon>Nematoda</taxon>
        <taxon>Chromadorea</taxon>
        <taxon>Rhabditida</taxon>
        <taxon>Rhabditina</taxon>
        <taxon>Rhabditomorpha</taxon>
        <taxon>Strongyloidea</taxon>
        <taxon>Metastrongylidae</taxon>
        <taxon>Parelaphostrongylus</taxon>
    </lineage>
</organism>
<reference evidence="1" key="1">
    <citation type="submission" date="2021-06" db="EMBL/GenBank/DDBJ databases">
        <title>Parelaphostrongylus tenuis whole genome reference sequence.</title>
        <authorList>
            <person name="Garwood T.J."/>
            <person name="Larsen P.A."/>
            <person name="Fountain-Jones N.M."/>
            <person name="Garbe J.R."/>
            <person name="Macchietto M.G."/>
            <person name="Kania S.A."/>
            <person name="Gerhold R.W."/>
            <person name="Richards J.E."/>
            <person name="Wolf T.M."/>
        </authorList>
    </citation>
    <scope>NUCLEOTIDE SEQUENCE</scope>
    <source>
        <strain evidence="1">MNPRO001-30</strain>
        <tissue evidence="1">Meninges</tissue>
    </source>
</reference>
<name>A0AAD5RCZ0_PARTN</name>
<sequence length="88" mass="10322">MRVILHCNILMGNVSRTGWVKLIPSYVEKKHKMFSKLYPNQIAQFDNTLLWKSKTPSVLMQTTHMSETHSILLNFAETYRDTAQHKPF</sequence>
<evidence type="ECO:0000313" key="2">
    <source>
        <dbReference type="Proteomes" id="UP001196413"/>
    </source>
</evidence>
<gene>
    <name evidence="1" type="ORF">KIN20_036733</name>
</gene>
<dbReference type="EMBL" id="JAHQIW010007402">
    <property type="protein sequence ID" value="KAJ1374125.1"/>
    <property type="molecule type" value="Genomic_DNA"/>
</dbReference>
<evidence type="ECO:0000313" key="1">
    <source>
        <dbReference type="EMBL" id="KAJ1374125.1"/>
    </source>
</evidence>
<proteinExistence type="predicted"/>
<dbReference type="AlphaFoldDB" id="A0AAD5RCZ0"/>
<accession>A0AAD5RCZ0</accession>
<protein>
    <submittedName>
        <fullName evidence="1">Uncharacterized protein</fullName>
    </submittedName>
</protein>
<keyword evidence="2" id="KW-1185">Reference proteome</keyword>
<comment type="caution">
    <text evidence="1">The sequence shown here is derived from an EMBL/GenBank/DDBJ whole genome shotgun (WGS) entry which is preliminary data.</text>
</comment>
<dbReference type="Proteomes" id="UP001196413">
    <property type="component" value="Unassembled WGS sequence"/>
</dbReference>